<feature type="repeat" description="WD" evidence="6">
    <location>
        <begin position="284"/>
        <end position="325"/>
    </location>
</feature>
<name>A0AAN7SZW1_9EURO</name>
<dbReference type="PANTHER" id="PTHR22852">
    <property type="entry name" value="LETHAL 2 DENTICLELESS PROTEIN RETINOIC ACID-REGULATED NUCLEAR MATRIX-ASSOCIATED PROTEIN"/>
    <property type="match status" value="1"/>
</dbReference>
<feature type="region of interest" description="Disordered" evidence="7">
    <location>
        <begin position="73"/>
        <end position="94"/>
    </location>
</feature>
<dbReference type="InterPro" id="IPR051865">
    <property type="entry name" value="WD-repeat_CDT2_adapter"/>
</dbReference>
<dbReference type="InterPro" id="IPR036322">
    <property type="entry name" value="WD40_repeat_dom_sf"/>
</dbReference>
<dbReference type="InterPro" id="IPR001680">
    <property type="entry name" value="WD40_rpt"/>
</dbReference>
<dbReference type="EMBL" id="JAVRRJ010000004">
    <property type="protein sequence ID" value="KAK5085902.1"/>
    <property type="molecule type" value="Genomic_DNA"/>
</dbReference>
<dbReference type="Gene3D" id="2.130.10.10">
    <property type="entry name" value="YVTN repeat-like/Quinoprotein amine dehydrogenase"/>
    <property type="match status" value="3"/>
</dbReference>
<keyword evidence="9" id="KW-1185">Reference proteome</keyword>
<gene>
    <name evidence="8" type="ORF">LTR05_005191</name>
</gene>
<dbReference type="Proteomes" id="UP001309876">
    <property type="component" value="Unassembled WGS sequence"/>
</dbReference>
<feature type="region of interest" description="Disordered" evidence="7">
    <location>
        <begin position="109"/>
        <end position="155"/>
    </location>
</feature>
<keyword evidence="4" id="KW-0833">Ubl conjugation pathway</keyword>
<feature type="region of interest" description="Disordered" evidence="7">
    <location>
        <begin position="1"/>
        <end position="46"/>
    </location>
</feature>
<dbReference type="Pfam" id="PF00400">
    <property type="entry name" value="WD40"/>
    <property type="match status" value="3"/>
</dbReference>
<dbReference type="PROSITE" id="PS00678">
    <property type="entry name" value="WD_REPEATS_1"/>
    <property type="match status" value="1"/>
</dbReference>
<evidence type="ECO:0000256" key="5">
    <source>
        <dbReference type="ARBA" id="ARBA00038344"/>
    </source>
</evidence>
<comment type="caution">
    <text evidence="8">The sequence shown here is derived from an EMBL/GenBank/DDBJ whole genome shotgun (WGS) entry which is preliminary data.</text>
</comment>
<feature type="region of interest" description="Disordered" evidence="7">
    <location>
        <begin position="573"/>
        <end position="607"/>
    </location>
</feature>
<sequence length="705" mass="77977">MDQTPTRASRFRHADFQMLDEGQLHDEDSLKSGKIRKPPPITPRRFNKFFAPRAQPTATAVRTSRKALRTISSSALNSRQRSIQEENETDDYGFANENQVSRKKRKYSSITSSLHSTPQSRAVSFLPSSQDILPSSPIKYDQDDHEDVVDDDSDASTEIADEEAWSHDEDDLPAGPRIVPYAGTSTSRSLLATNITGKRSIRVAGPSNLWQAETANFYSNPEHVDSYLRAAQPPIIPFSMASCNTNPVVAVGDEEGVVRLLDPHVHEDAQDGPVNGFGKTVLRMQPHENAVMDMVFSHDDNLMATASGDQTCQLVDVQTQSSLYSLRAHTASVKKILFQPGTGNKLLASAGRDGSIYLWDLRVKGQPASTHLRSRPVSAMAKDVPVLAPVLEIHDAHNPNAKTQSALRKTKYTSIAGRNDFSITSMTFLDESRSNLLATASEVDTTIKLWDLRQSQLSPRKRGHTQLPISITEEPRSQANHRKFGINSIAISADSSRIFALSRDHTVYAYSTSHLILGCTPESVPTSSGRRSLLAPMRTSSSTGLGPLYGLRHPNLRVATFWPRLAIPRHIPALHDPTSSSTPDIPATPRRSSRIARPGMNRNPTSSFTTLFTKDRQQEDALTLPIYYHGTPLIHGHNKEVTSVAWNSEGNLVTASDDFTIRCWREDANIARKLRSLNSKGNRDEAALLRRGWADVGVEGWDDDE</sequence>
<reference evidence="8 9" key="1">
    <citation type="submission" date="2023-08" db="EMBL/GenBank/DDBJ databases">
        <title>Black Yeasts Isolated from many extreme environments.</title>
        <authorList>
            <person name="Coleine C."/>
            <person name="Stajich J.E."/>
            <person name="Selbmann L."/>
        </authorList>
    </citation>
    <scope>NUCLEOTIDE SEQUENCE [LARGE SCALE GENOMIC DNA]</scope>
    <source>
        <strain evidence="8 9">CCFEE 5910</strain>
    </source>
</reference>
<keyword evidence="2 6" id="KW-0853">WD repeat</keyword>
<feature type="compositionally biased region" description="Basic and acidic residues" evidence="7">
    <location>
        <begin position="22"/>
        <end position="31"/>
    </location>
</feature>
<dbReference type="PROSITE" id="PS50082">
    <property type="entry name" value="WD_REPEATS_2"/>
    <property type="match status" value="3"/>
</dbReference>
<evidence type="ECO:0000313" key="9">
    <source>
        <dbReference type="Proteomes" id="UP001309876"/>
    </source>
</evidence>
<feature type="compositionally biased region" description="Polar residues" evidence="7">
    <location>
        <begin position="109"/>
        <end position="133"/>
    </location>
</feature>
<dbReference type="InterPro" id="IPR015943">
    <property type="entry name" value="WD40/YVTN_repeat-like_dom_sf"/>
</dbReference>
<dbReference type="GO" id="GO:0030674">
    <property type="term" value="F:protein-macromolecule adaptor activity"/>
    <property type="evidence" value="ECO:0007669"/>
    <property type="project" value="TreeGrafter"/>
</dbReference>
<evidence type="ECO:0000256" key="3">
    <source>
        <dbReference type="ARBA" id="ARBA00022737"/>
    </source>
</evidence>
<dbReference type="GO" id="GO:0043161">
    <property type="term" value="P:proteasome-mediated ubiquitin-dependent protein catabolic process"/>
    <property type="evidence" value="ECO:0007669"/>
    <property type="project" value="TreeGrafter"/>
</dbReference>
<keyword evidence="3" id="KW-0677">Repeat</keyword>
<evidence type="ECO:0000256" key="7">
    <source>
        <dbReference type="SAM" id="MobiDB-lite"/>
    </source>
</evidence>
<evidence type="ECO:0000256" key="6">
    <source>
        <dbReference type="PROSITE-ProRule" id="PRU00221"/>
    </source>
</evidence>
<feature type="repeat" description="WD" evidence="6">
    <location>
        <begin position="634"/>
        <end position="664"/>
    </location>
</feature>
<dbReference type="SMART" id="SM00320">
    <property type="entry name" value="WD40"/>
    <property type="match status" value="5"/>
</dbReference>
<dbReference type="InterPro" id="IPR019775">
    <property type="entry name" value="WD40_repeat_CS"/>
</dbReference>
<comment type="similarity">
    <text evidence="5">Belongs to the WD repeat cdt2 family.</text>
</comment>
<dbReference type="GO" id="GO:0005634">
    <property type="term" value="C:nucleus"/>
    <property type="evidence" value="ECO:0007669"/>
    <property type="project" value="TreeGrafter"/>
</dbReference>
<dbReference type="SUPFAM" id="SSF50978">
    <property type="entry name" value="WD40 repeat-like"/>
    <property type="match status" value="1"/>
</dbReference>
<feature type="repeat" description="WD" evidence="6">
    <location>
        <begin position="326"/>
        <end position="362"/>
    </location>
</feature>
<dbReference type="AlphaFoldDB" id="A0AAN7SZW1"/>
<feature type="compositionally biased region" description="Acidic residues" evidence="7">
    <location>
        <begin position="143"/>
        <end position="155"/>
    </location>
</feature>
<accession>A0AAN7SZW1</accession>
<proteinExistence type="inferred from homology"/>
<comment type="pathway">
    <text evidence="1">Protein modification; protein ubiquitination.</text>
</comment>
<dbReference type="PROSITE" id="PS50294">
    <property type="entry name" value="WD_REPEATS_REGION"/>
    <property type="match status" value="2"/>
</dbReference>
<evidence type="ECO:0000256" key="2">
    <source>
        <dbReference type="ARBA" id="ARBA00022574"/>
    </source>
</evidence>
<evidence type="ECO:0000256" key="4">
    <source>
        <dbReference type="ARBA" id="ARBA00022786"/>
    </source>
</evidence>
<protein>
    <submittedName>
        <fullName evidence="8">Uncharacterized protein</fullName>
    </submittedName>
</protein>
<evidence type="ECO:0000313" key="8">
    <source>
        <dbReference type="EMBL" id="KAK5085902.1"/>
    </source>
</evidence>
<evidence type="ECO:0000256" key="1">
    <source>
        <dbReference type="ARBA" id="ARBA00004906"/>
    </source>
</evidence>
<organism evidence="8 9">
    <name type="scientific">Lithohypha guttulata</name>
    <dbReference type="NCBI Taxonomy" id="1690604"/>
    <lineage>
        <taxon>Eukaryota</taxon>
        <taxon>Fungi</taxon>
        <taxon>Dikarya</taxon>
        <taxon>Ascomycota</taxon>
        <taxon>Pezizomycotina</taxon>
        <taxon>Eurotiomycetes</taxon>
        <taxon>Chaetothyriomycetidae</taxon>
        <taxon>Chaetothyriales</taxon>
        <taxon>Trichomeriaceae</taxon>
        <taxon>Lithohypha</taxon>
    </lineage>
</organism>
<dbReference type="PANTHER" id="PTHR22852:SF0">
    <property type="entry name" value="DENTICLELESS PROTEIN HOMOLOG"/>
    <property type="match status" value="1"/>
</dbReference>